<comment type="caution">
    <text evidence="1">The sequence shown here is derived from an EMBL/GenBank/DDBJ whole genome shotgun (WGS) entry which is preliminary data.</text>
</comment>
<evidence type="ECO:0000313" key="2">
    <source>
        <dbReference type="Proteomes" id="UP000283509"/>
    </source>
</evidence>
<proteinExistence type="predicted"/>
<sequence length="377" mass="41321">MLTLTSLSDIQSCSIIKRGFVPASPRQAGRRSQHESHMKILRRPIPRREARGAPRPRCPGGAQFTEYNFNLVDVCSSCVLTSAERLFRSKLVRERLWRRGILIQAGTRRGGGTRAVKELYDFSRGLLAKRVGRLRNLMGAPLAEAPGRQGQEGASSAIPWFHIPLLPLLSSLPLSTFLYPLSPSLSLSTLPSFPLYSPSHLSPSLLFFSPHLLSLLLPSPFSPLPFITFPPLPCPLIPFPISLPTFLSLYPFLHLLSFPSLFFTSHFLSLYPFLHPSLPSPPSPPSLPFSSPPLPPLPPLLIPLSPIPPLPPPPPSLPPLPFSPLSPFSPSPPPPSLLCLPFPPLPPLAPLLLCLEGGFRDNSPTYVKSRIARLLTP</sequence>
<gene>
    <name evidence="1" type="ORF">C7M84_022514</name>
</gene>
<name>A0A3R7PEW2_PENVA</name>
<reference evidence="1 2" key="2">
    <citation type="submission" date="2019-01" db="EMBL/GenBank/DDBJ databases">
        <title>The decoding of complex shrimp genome reveals the adaptation for benthos swimmer, frequently molting mechanism and breeding impact on genome.</title>
        <authorList>
            <person name="Sun Y."/>
            <person name="Gao Y."/>
            <person name="Yu Y."/>
        </authorList>
    </citation>
    <scope>NUCLEOTIDE SEQUENCE [LARGE SCALE GENOMIC DNA]</scope>
    <source>
        <tissue evidence="1">Muscle</tissue>
    </source>
</reference>
<protein>
    <submittedName>
        <fullName evidence="1">Uncharacterized protein</fullName>
    </submittedName>
</protein>
<dbReference type="AlphaFoldDB" id="A0A3R7PEW2"/>
<dbReference type="EMBL" id="QCYY01000565">
    <property type="protein sequence ID" value="ROT84297.1"/>
    <property type="molecule type" value="Genomic_DNA"/>
</dbReference>
<dbReference type="Proteomes" id="UP000283509">
    <property type="component" value="Unassembled WGS sequence"/>
</dbReference>
<evidence type="ECO:0000313" key="1">
    <source>
        <dbReference type="EMBL" id="ROT84297.1"/>
    </source>
</evidence>
<keyword evidence="2" id="KW-1185">Reference proteome</keyword>
<accession>A0A3R7PEW2</accession>
<organism evidence="1 2">
    <name type="scientific">Penaeus vannamei</name>
    <name type="common">Whiteleg shrimp</name>
    <name type="synonym">Litopenaeus vannamei</name>
    <dbReference type="NCBI Taxonomy" id="6689"/>
    <lineage>
        <taxon>Eukaryota</taxon>
        <taxon>Metazoa</taxon>
        <taxon>Ecdysozoa</taxon>
        <taxon>Arthropoda</taxon>
        <taxon>Crustacea</taxon>
        <taxon>Multicrustacea</taxon>
        <taxon>Malacostraca</taxon>
        <taxon>Eumalacostraca</taxon>
        <taxon>Eucarida</taxon>
        <taxon>Decapoda</taxon>
        <taxon>Dendrobranchiata</taxon>
        <taxon>Penaeoidea</taxon>
        <taxon>Penaeidae</taxon>
        <taxon>Penaeus</taxon>
    </lineage>
</organism>
<reference evidence="1 2" key="1">
    <citation type="submission" date="2018-04" db="EMBL/GenBank/DDBJ databases">
        <authorList>
            <person name="Zhang X."/>
            <person name="Yuan J."/>
            <person name="Li F."/>
            <person name="Xiang J."/>
        </authorList>
    </citation>
    <scope>NUCLEOTIDE SEQUENCE [LARGE SCALE GENOMIC DNA]</scope>
    <source>
        <tissue evidence="1">Muscle</tissue>
    </source>
</reference>